<feature type="compositionally biased region" description="Low complexity" evidence="10">
    <location>
        <begin position="576"/>
        <end position="586"/>
    </location>
</feature>
<feature type="compositionally biased region" description="Polar residues" evidence="10">
    <location>
        <begin position="597"/>
        <end position="607"/>
    </location>
</feature>
<dbReference type="Pfam" id="PF17838">
    <property type="entry name" value="PH_16"/>
    <property type="match status" value="1"/>
</dbReference>
<accession>A0AAN8X6A8</accession>
<keyword evidence="7" id="KW-0862">Zinc</keyword>
<dbReference type="AlphaFoldDB" id="A0AAN8X6A8"/>
<feature type="region of interest" description="Disordered" evidence="10">
    <location>
        <begin position="571"/>
        <end position="607"/>
    </location>
</feature>
<evidence type="ECO:0000256" key="6">
    <source>
        <dbReference type="ARBA" id="ARBA00022771"/>
    </source>
</evidence>
<comment type="subcellular location">
    <subcellularLocation>
        <location evidence="1">Cytoplasm</location>
    </subcellularLocation>
</comment>
<dbReference type="CDD" id="cd00160">
    <property type="entry name" value="RhoGEF"/>
    <property type="match status" value="1"/>
</dbReference>
<feature type="compositionally biased region" description="Low complexity" evidence="10">
    <location>
        <begin position="785"/>
        <end position="797"/>
    </location>
</feature>
<feature type="compositionally biased region" description="Polar residues" evidence="10">
    <location>
        <begin position="936"/>
        <end position="953"/>
    </location>
</feature>
<evidence type="ECO:0000256" key="4">
    <source>
        <dbReference type="ARBA" id="ARBA00022658"/>
    </source>
</evidence>
<dbReference type="PANTHER" id="PTHR13944">
    <property type="entry name" value="AGAP007712-PA"/>
    <property type="match status" value="1"/>
</dbReference>
<dbReference type="InterPro" id="IPR001849">
    <property type="entry name" value="PH_domain"/>
</dbReference>
<name>A0AAN8X6A8_HALRR</name>
<sequence>ILEVNSASMESLDDGGNEESSLDDIDADPELRLLDKEPELWVHTVEKEIVSGLSEKQVKKQEHIYELIITEKHHCRMLKVMQKVFAEGMARELHMQEPRIKRIFPCLDDLITIHCSFLWRLRQRQRGSKYIDTIGDLLIDQFMGDNAQGLKDAYGQFCSQHQDAVSYYKDMLKTDRRFQAFIRQKSLHPLMKKKGIPECILFVTHRVTKYPLMLEALMKYSKDQEEEINNLKKALDLVKEILVNINAQVAEKDRDKRLLEIYHKIDAKSSAVYKEQKFKKSDFFARSRKLKFEGSAMLSQQKGKAMMVQVVVLSDLVFFLLENNQKYYFFSPDSKQAGIILLDKLIVREKAGEGSRAIYLIYSKNAAEMFELECLHPKDKKIWLESIREAIDQCPDEDDMGDIAGENAKLQEANSEKIREIIGILQQKDKDLARLCEDKMNHVFELLELVGHDEFPPTPQYRALLEENHLDYNAARDLQINSLTEALRLVSGACGWGTNLARSVSSVGEHQSDAYVSPSLPKRAETFGGFDNPNKDASGHTAKLYLGALPVSFSHPEWLLEYLQESGGKKKKDSRLSLTSTGTTDSDMMESLKNRRPSGSTLTVRSSQDNLSIGSTLSGDSVSMQQQQALAAKLIYWMQTSLVLSQHHLTQYDILRSKMVVGGASVDGRFRHSQKLEELRNIQEQISHERAQWSKERDAQEKWIAEKKLELQKKQDDLRLNEQDVTQQREHLYRKLETLKAQGIILSPTLTVLTTAPPVHPVHDEHQAGNVNVGTGDSGQVTQGSPHSSPTSTAAPARLRTEHKHRNSSANIGSLIKRDSNQSLPTHLISAANQQKATISVKQQLPMKLAKLGSSSSTGSSSGSGGGSGGASSPSQDRLDHHRAHISPAASGVVQMLPLKLSQGPEEKKGSRMTVGYQRLASPPPSLHEPPPGPSHQRTGSSPATLQNGSPISSPGGCTPTATTTAQGAQATRTNTYPKLPTKPSVPTTRANITPPEASQEGSGMGSTARPGHRIKDPDTNQDIIFF</sequence>
<gene>
    <name evidence="12" type="ORF">SK128_009256</name>
</gene>
<dbReference type="InterPro" id="IPR011993">
    <property type="entry name" value="PH-like_dom_sf"/>
</dbReference>
<keyword evidence="2" id="KW-0963">Cytoplasm</keyword>
<dbReference type="FunFam" id="1.20.900.10:FF:000004">
    <property type="entry name" value="Rho guanine nucleotide exchange factor 2"/>
    <property type="match status" value="1"/>
</dbReference>
<dbReference type="GO" id="GO:0005085">
    <property type="term" value="F:guanyl-nucleotide exchange factor activity"/>
    <property type="evidence" value="ECO:0007669"/>
    <property type="project" value="UniProtKB-KW"/>
</dbReference>
<organism evidence="12 13">
    <name type="scientific">Halocaridina rubra</name>
    <name type="common">Hawaiian red shrimp</name>
    <dbReference type="NCBI Taxonomy" id="373956"/>
    <lineage>
        <taxon>Eukaryota</taxon>
        <taxon>Metazoa</taxon>
        <taxon>Ecdysozoa</taxon>
        <taxon>Arthropoda</taxon>
        <taxon>Crustacea</taxon>
        <taxon>Multicrustacea</taxon>
        <taxon>Malacostraca</taxon>
        <taxon>Eumalacostraca</taxon>
        <taxon>Eucarida</taxon>
        <taxon>Decapoda</taxon>
        <taxon>Pleocyemata</taxon>
        <taxon>Caridea</taxon>
        <taxon>Atyoidea</taxon>
        <taxon>Atyidae</taxon>
        <taxon>Halocaridina</taxon>
    </lineage>
</organism>
<keyword evidence="3" id="KW-0597">Phosphoprotein</keyword>
<keyword evidence="8 9" id="KW-0175">Coiled coil</keyword>
<evidence type="ECO:0000256" key="8">
    <source>
        <dbReference type="ARBA" id="ARBA00023054"/>
    </source>
</evidence>
<feature type="region of interest" description="Disordered" evidence="10">
    <location>
        <begin position="903"/>
        <end position="1027"/>
    </location>
</feature>
<evidence type="ECO:0000313" key="12">
    <source>
        <dbReference type="EMBL" id="KAK7072920.1"/>
    </source>
</evidence>
<keyword evidence="4" id="KW-0344">Guanine-nucleotide releasing factor</keyword>
<dbReference type="Pfam" id="PF00621">
    <property type="entry name" value="RhoGEF"/>
    <property type="match status" value="1"/>
</dbReference>
<dbReference type="SUPFAM" id="SSF50729">
    <property type="entry name" value="PH domain-like"/>
    <property type="match status" value="1"/>
</dbReference>
<dbReference type="InterPro" id="IPR000219">
    <property type="entry name" value="DH_dom"/>
</dbReference>
<feature type="compositionally biased region" description="Pro residues" evidence="10">
    <location>
        <begin position="922"/>
        <end position="934"/>
    </location>
</feature>
<proteinExistence type="predicted"/>
<feature type="compositionally biased region" description="Polar residues" evidence="10">
    <location>
        <begin position="769"/>
        <end position="784"/>
    </location>
</feature>
<dbReference type="GO" id="GO:0035023">
    <property type="term" value="P:regulation of Rho protein signal transduction"/>
    <property type="evidence" value="ECO:0007669"/>
    <property type="project" value="TreeGrafter"/>
</dbReference>
<evidence type="ECO:0000256" key="2">
    <source>
        <dbReference type="ARBA" id="ARBA00022490"/>
    </source>
</evidence>
<dbReference type="GO" id="GO:0005737">
    <property type="term" value="C:cytoplasm"/>
    <property type="evidence" value="ECO:0007669"/>
    <property type="project" value="UniProtKB-SubCell"/>
</dbReference>
<protein>
    <recommendedName>
        <fullName evidence="11">DH domain-containing protein</fullName>
    </recommendedName>
</protein>
<keyword evidence="6" id="KW-0863">Zinc-finger</keyword>
<dbReference type="InterPro" id="IPR035899">
    <property type="entry name" value="DBL_dom_sf"/>
</dbReference>
<dbReference type="GO" id="GO:0008270">
    <property type="term" value="F:zinc ion binding"/>
    <property type="evidence" value="ECO:0007669"/>
    <property type="project" value="UniProtKB-KW"/>
</dbReference>
<dbReference type="EMBL" id="JAXCGZ010013303">
    <property type="protein sequence ID" value="KAK7072920.1"/>
    <property type="molecule type" value="Genomic_DNA"/>
</dbReference>
<dbReference type="InterPro" id="IPR041020">
    <property type="entry name" value="PH_16"/>
</dbReference>
<evidence type="ECO:0000256" key="3">
    <source>
        <dbReference type="ARBA" id="ARBA00022553"/>
    </source>
</evidence>
<dbReference type="SUPFAM" id="SSF48065">
    <property type="entry name" value="DBL homology domain (DH-domain)"/>
    <property type="match status" value="1"/>
</dbReference>
<feature type="domain" description="DH" evidence="11">
    <location>
        <begin position="59"/>
        <end position="248"/>
    </location>
</feature>
<reference evidence="12 13" key="1">
    <citation type="submission" date="2023-11" db="EMBL/GenBank/DDBJ databases">
        <title>Halocaridina rubra genome assembly.</title>
        <authorList>
            <person name="Smith C."/>
        </authorList>
    </citation>
    <scope>NUCLEOTIDE SEQUENCE [LARGE SCALE GENOMIC DNA]</scope>
    <source>
        <strain evidence="12">EP-1</strain>
        <tissue evidence="12">Whole</tissue>
    </source>
</reference>
<evidence type="ECO:0000256" key="7">
    <source>
        <dbReference type="ARBA" id="ARBA00022833"/>
    </source>
</evidence>
<feature type="compositionally biased region" description="Low complexity" evidence="10">
    <location>
        <begin position="959"/>
        <end position="976"/>
    </location>
</feature>
<dbReference type="Gene3D" id="2.30.29.30">
    <property type="entry name" value="Pleckstrin-homology domain (PH domain)/Phosphotyrosine-binding domain (PTB)"/>
    <property type="match status" value="1"/>
</dbReference>
<dbReference type="SMART" id="SM00233">
    <property type="entry name" value="PH"/>
    <property type="match status" value="1"/>
</dbReference>
<evidence type="ECO:0000256" key="10">
    <source>
        <dbReference type="SAM" id="MobiDB-lite"/>
    </source>
</evidence>
<evidence type="ECO:0000256" key="5">
    <source>
        <dbReference type="ARBA" id="ARBA00022723"/>
    </source>
</evidence>
<dbReference type="PROSITE" id="PS50010">
    <property type="entry name" value="DH_2"/>
    <property type="match status" value="1"/>
</dbReference>
<keyword evidence="5" id="KW-0479">Metal-binding</keyword>
<feature type="coiled-coil region" evidence="9">
    <location>
        <begin position="676"/>
        <end position="742"/>
    </location>
</feature>
<dbReference type="InterPro" id="IPR051632">
    <property type="entry name" value="Rho_GEF"/>
</dbReference>
<dbReference type="PANTHER" id="PTHR13944:SF21">
    <property type="entry name" value="CYSTS, ISOFORM C"/>
    <property type="match status" value="1"/>
</dbReference>
<keyword evidence="13" id="KW-1185">Reference proteome</keyword>
<evidence type="ECO:0000313" key="13">
    <source>
        <dbReference type="Proteomes" id="UP001381693"/>
    </source>
</evidence>
<feature type="region of interest" description="Disordered" evidence="10">
    <location>
        <begin position="756"/>
        <end position="816"/>
    </location>
</feature>
<evidence type="ECO:0000256" key="1">
    <source>
        <dbReference type="ARBA" id="ARBA00004496"/>
    </source>
</evidence>
<evidence type="ECO:0000256" key="9">
    <source>
        <dbReference type="SAM" id="Coils"/>
    </source>
</evidence>
<dbReference type="SMART" id="SM00325">
    <property type="entry name" value="RhoGEF"/>
    <property type="match status" value="1"/>
</dbReference>
<feature type="coiled-coil region" evidence="9">
    <location>
        <begin position="214"/>
        <end position="248"/>
    </location>
</feature>
<comment type="caution">
    <text evidence="12">The sequence shown here is derived from an EMBL/GenBank/DDBJ whole genome shotgun (WGS) entry which is preliminary data.</text>
</comment>
<feature type="non-terminal residue" evidence="12">
    <location>
        <position position="1"/>
    </location>
</feature>
<evidence type="ECO:0000259" key="11">
    <source>
        <dbReference type="PROSITE" id="PS50010"/>
    </source>
</evidence>
<dbReference type="Proteomes" id="UP001381693">
    <property type="component" value="Unassembled WGS sequence"/>
</dbReference>
<dbReference type="Gene3D" id="1.20.900.10">
    <property type="entry name" value="Dbl homology (DH) domain"/>
    <property type="match status" value="1"/>
</dbReference>
<feature type="region of interest" description="Disordered" evidence="10">
    <location>
        <begin position="1"/>
        <end position="24"/>
    </location>
</feature>
<feature type="compositionally biased region" description="Acidic residues" evidence="10">
    <location>
        <begin position="11"/>
        <end position="24"/>
    </location>
</feature>
<feature type="region of interest" description="Disordered" evidence="10">
    <location>
        <begin position="850"/>
        <end position="881"/>
    </location>
</feature>